<keyword evidence="1" id="KW-0732">Signal</keyword>
<protein>
    <submittedName>
        <fullName evidence="2">Uncharacterized protein</fullName>
    </submittedName>
</protein>
<accession>A0A1C3EI64</accession>
<dbReference type="RefSeq" id="WP_068902690.1">
    <property type="nucleotide sequence ID" value="NZ_JBHUIF010000024.1"/>
</dbReference>
<proteinExistence type="predicted"/>
<reference evidence="2 3" key="1">
    <citation type="submission" date="2016-05" db="EMBL/GenBank/DDBJ databases">
        <title>Genomic Taxonomy of the Vibrionaceae.</title>
        <authorList>
            <person name="Gomez-Gil B."/>
            <person name="Enciso-Ibarra J."/>
        </authorList>
    </citation>
    <scope>NUCLEOTIDE SEQUENCE [LARGE SCALE GENOMIC DNA]</scope>
    <source>
        <strain evidence="2 3">CAIM 1920</strain>
    </source>
</reference>
<evidence type="ECO:0000256" key="1">
    <source>
        <dbReference type="SAM" id="SignalP"/>
    </source>
</evidence>
<organism evidence="2 3">
    <name type="scientific">Veronia pacifica</name>
    <dbReference type="NCBI Taxonomy" id="1080227"/>
    <lineage>
        <taxon>Bacteria</taxon>
        <taxon>Pseudomonadati</taxon>
        <taxon>Pseudomonadota</taxon>
        <taxon>Gammaproteobacteria</taxon>
        <taxon>Vibrionales</taxon>
        <taxon>Vibrionaceae</taxon>
        <taxon>Veronia</taxon>
    </lineage>
</organism>
<evidence type="ECO:0000313" key="3">
    <source>
        <dbReference type="Proteomes" id="UP000094936"/>
    </source>
</evidence>
<sequence length="154" mass="17033">MNIKNIIKYKVISLFFSLLISTSLQANEVELVLDAVSHHVNATAQFTEHHNAFGAGYKNIEVMTFINSFGVRSYAGDLNIQHSLVNDHLWVGLKVGAVYGYGGIERYPDVMPYVAPYVKGYMGGLGVSMMALPSYGQKADAVVIFMARLRLNLQ</sequence>
<name>A0A1C3EI64_9GAMM</name>
<evidence type="ECO:0000313" key="2">
    <source>
        <dbReference type="EMBL" id="ODA32920.1"/>
    </source>
</evidence>
<keyword evidence="3" id="KW-1185">Reference proteome</keyword>
<dbReference type="OrthoDB" id="6206020at2"/>
<dbReference type="EMBL" id="LYBM01000021">
    <property type="protein sequence ID" value="ODA32920.1"/>
    <property type="molecule type" value="Genomic_DNA"/>
</dbReference>
<dbReference type="STRING" id="1080227.A8L45_12355"/>
<dbReference type="Proteomes" id="UP000094936">
    <property type="component" value="Unassembled WGS sequence"/>
</dbReference>
<dbReference type="AlphaFoldDB" id="A0A1C3EI64"/>
<feature type="chain" id="PRO_5008673106" evidence="1">
    <location>
        <begin position="27"/>
        <end position="154"/>
    </location>
</feature>
<gene>
    <name evidence="2" type="ORF">A8L45_12355</name>
</gene>
<feature type="signal peptide" evidence="1">
    <location>
        <begin position="1"/>
        <end position="26"/>
    </location>
</feature>
<comment type="caution">
    <text evidence="2">The sequence shown here is derived from an EMBL/GenBank/DDBJ whole genome shotgun (WGS) entry which is preliminary data.</text>
</comment>